<feature type="signal peptide" evidence="1">
    <location>
        <begin position="1"/>
        <end position="21"/>
    </location>
</feature>
<gene>
    <name evidence="2" type="ORF">KAM382_23810</name>
</gene>
<protein>
    <submittedName>
        <fullName evidence="2">Conjugal transfer protein TraN</fullName>
    </submittedName>
</protein>
<accession>A0ABD0B915</accession>
<organism evidence="2 3">
    <name type="scientific">Aeromonas caviae</name>
    <name type="common">Aeromonas punctata</name>
    <dbReference type="NCBI Taxonomy" id="648"/>
    <lineage>
        <taxon>Bacteria</taxon>
        <taxon>Pseudomonadati</taxon>
        <taxon>Pseudomonadota</taxon>
        <taxon>Gammaproteobacteria</taxon>
        <taxon>Aeromonadales</taxon>
        <taxon>Aeromonadaceae</taxon>
        <taxon>Aeromonas</taxon>
    </lineage>
</organism>
<evidence type="ECO:0000313" key="2">
    <source>
        <dbReference type="EMBL" id="GJB92320.1"/>
    </source>
</evidence>
<evidence type="ECO:0000256" key="1">
    <source>
        <dbReference type="SAM" id="SignalP"/>
    </source>
</evidence>
<reference evidence="2 3" key="1">
    <citation type="submission" date="2021-07" db="EMBL/GenBank/DDBJ databases">
        <title>Draft genome sequence of carbapenem-resistant Aeromonas spp. in Japan.</title>
        <authorList>
            <person name="Maehana S."/>
            <person name="Suzuki M."/>
            <person name="Kitasato H."/>
        </authorList>
    </citation>
    <scope>NUCLEOTIDE SEQUENCE [LARGE SCALE GENOMIC DNA]</scope>
    <source>
        <strain evidence="2 3">KAM382</strain>
    </source>
</reference>
<dbReference type="AlphaFoldDB" id="A0ABD0B915"/>
<sequence length="663" mass="71828">MRMRNFTIGVAMALATFYAQAADMKAEMGKKADEIYNGVSTNFDSTKKITDSMVSPIAGASDMTTLDGKTTFNGKAVCKGSAEYAKFLIQPQSNGDITLLNLFQDSNMDGAIDKTIAANWRMSAICSNGYMYCTNPDNAATCSSYKWTGNPFGRTLSSMTDLGGCYCINNKCGNSLVWRNLPQVVRDIGTGLAGALASANPWYTLSDVKIDGIQGTLVGGDSGTCVVGDTTGFVANTNIQTNSGYLNNPNKMNNDATAQTSVNQAYKTLKSGSVNAQESEEIRTCSVTRNVAIDEPKLTDIISFDGGEGDITQCGSDCLTLAIGRVGDNYLRGDSCTYYDYQSKFFVKDASRIKTATLVKTKFDDWIQLWAGSSVIYSAPYVWAGEGPIPGQCELNTEWEFSPNLDFKKFVNKNGPIVFRTRVAVGGEGEAYALLKITADTSCRPGNESIFNGCRAYEDDTSCTLVEESVDGVKTFIEGIKTGLTPLPQTTAIKGNFCSIPVTKPWFKKNRTYRCNRSLPLDLTKATERSKYIKENVSYNQFKDKQFQSGGKISYAQGPLYFDGLPSLPECTNVCKTRTVVKGAAMSSSGAVSGNQVSPSYNFYYHQCTTENKCPAGEGETVVKPCQCLDEFADAAAIMQIIRQAGQDMICSSGEAQSPGWSK</sequence>
<name>A0ABD0B915_AERCA</name>
<proteinExistence type="predicted"/>
<comment type="caution">
    <text evidence="2">The sequence shown here is derived from an EMBL/GenBank/DDBJ whole genome shotgun (WGS) entry which is preliminary data.</text>
</comment>
<feature type="chain" id="PRO_5044881637" evidence="1">
    <location>
        <begin position="22"/>
        <end position="663"/>
    </location>
</feature>
<keyword evidence="1" id="KW-0732">Signal</keyword>
<dbReference type="EMBL" id="BPOP01000022">
    <property type="protein sequence ID" value="GJB92320.1"/>
    <property type="molecule type" value="Genomic_DNA"/>
</dbReference>
<dbReference type="Proteomes" id="UP000737420">
    <property type="component" value="Unassembled WGS sequence"/>
</dbReference>
<evidence type="ECO:0000313" key="3">
    <source>
        <dbReference type="Proteomes" id="UP000737420"/>
    </source>
</evidence>